<dbReference type="InterPro" id="IPR042565">
    <property type="entry name" value="T7SS_EssB_C"/>
</dbReference>
<protein>
    <submittedName>
        <fullName evidence="4">Type VII secretion protein EssB</fullName>
    </submittedName>
</protein>
<accession>A0ABW2N9A9</accession>
<feature type="transmembrane region" description="Helical" evidence="3">
    <location>
        <begin position="222"/>
        <end position="243"/>
    </location>
</feature>
<evidence type="ECO:0000313" key="5">
    <source>
        <dbReference type="Proteomes" id="UP001596483"/>
    </source>
</evidence>
<feature type="region of interest" description="Disordered" evidence="2">
    <location>
        <begin position="385"/>
        <end position="455"/>
    </location>
</feature>
<organism evidence="4 5">
    <name type="scientific">Bhargavaea changchunensis</name>
    <dbReference type="NCBI Taxonomy" id="2134037"/>
    <lineage>
        <taxon>Bacteria</taxon>
        <taxon>Bacillati</taxon>
        <taxon>Bacillota</taxon>
        <taxon>Bacilli</taxon>
        <taxon>Bacillales</taxon>
        <taxon>Caryophanaceae</taxon>
        <taxon>Bhargavaea</taxon>
    </lineage>
</organism>
<dbReference type="Gene3D" id="1.10.510.10">
    <property type="entry name" value="Transferase(Phosphotransferase) domain 1"/>
    <property type="match status" value="1"/>
</dbReference>
<dbReference type="NCBIfam" id="TIGR03926">
    <property type="entry name" value="T7_EssB"/>
    <property type="match status" value="1"/>
</dbReference>
<evidence type="ECO:0000313" key="4">
    <source>
        <dbReference type="EMBL" id="MFC7363869.1"/>
    </source>
</evidence>
<sequence>MATDKQPLSYMEKLLDADIQHGNHQSSFVFQTERIGMNNEAEISFLAAADPVIRKEIDLSGDELKITAIFPERFNRFGVLLGEDEKTRWMFAGKLVDLAEQCSNGRLQPVVCPENIVFDSSMTPRFLHLGVTDSLPPESPDQMRVWQETKAVIAVAVDGTRKYEDYLHHHDTLDLKPQAAAVMSAADPDALRIFIDKAIEDVNRREMENVRIPNKKWKTAKVLGIVSGVLLIPSLAFTLYTFIYEKPKTAAINAAHQAYLSMNYSNTVTELSDYKPDSLPYVSLYELADSYVINERLTEEQKENIRSNITLKTDENYLKYWVLIGRNEAEEAVDIARAMEDPVLLAYGLAIRQEEIRADKELSGQEKQEQISEINKELEEIQKAMEEIKQTTGEEMTTDMEESEKPATENAGPENSGQPKEEVESDKTDEKAEAKKSDKKPTEGPDDESGEKSGS</sequence>
<comment type="caution">
    <text evidence="4">The sequence shown here is derived from an EMBL/GenBank/DDBJ whole genome shotgun (WGS) entry which is preliminary data.</text>
</comment>
<keyword evidence="3" id="KW-0812">Transmembrane</keyword>
<dbReference type="InterPro" id="IPR018778">
    <property type="entry name" value="T7SS_EssB"/>
</dbReference>
<evidence type="ECO:0000256" key="2">
    <source>
        <dbReference type="SAM" id="MobiDB-lite"/>
    </source>
</evidence>
<dbReference type="Gene3D" id="1.25.40.680">
    <property type="entry name" value="Type VII secretion system EssB, C-terminal-like domain"/>
    <property type="match status" value="1"/>
</dbReference>
<dbReference type="Proteomes" id="UP001596483">
    <property type="component" value="Unassembled WGS sequence"/>
</dbReference>
<feature type="compositionally biased region" description="Basic and acidic residues" evidence="2">
    <location>
        <begin position="419"/>
        <end position="443"/>
    </location>
</feature>
<dbReference type="EMBL" id="JBHTCT010000005">
    <property type="protein sequence ID" value="MFC7363869.1"/>
    <property type="molecule type" value="Genomic_DNA"/>
</dbReference>
<evidence type="ECO:0000256" key="3">
    <source>
        <dbReference type="SAM" id="Phobius"/>
    </source>
</evidence>
<keyword evidence="5" id="KW-1185">Reference proteome</keyword>
<evidence type="ECO:0000256" key="1">
    <source>
        <dbReference type="ARBA" id="ARBA00010163"/>
    </source>
</evidence>
<dbReference type="Pfam" id="PF10140">
    <property type="entry name" value="YukC"/>
    <property type="match status" value="1"/>
</dbReference>
<keyword evidence="3" id="KW-0472">Membrane</keyword>
<keyword evidence="3" id="KW-1133">Transmembrane helix</keyword>
<dbReference type="RefSeq" id="WP_157293614.1">
    <property type="nucleotide sequence ID" value="NZ_JBHTCT010000005.1"/>
</dbReference>
<gene>
    <name evidence="4" type="primary">essB</name>
    <name evidence="4" type="ORF">ACFQQH_01680</name>
</gene>
<proteinExistence type="inferred from homology"/>
<comment type="similarity">
    <text evidence="1">Belongs to the EssB family.</text>
</comment>
<name>A0ABW2N9A9_9BACL</name>
<reference evidence="5" key="1">
    <citation type="journal article" date="2019" name="Int. J. Syst. Evol. Microbiol.">
        <title>The Global Catalogue of Microorganisms (GCM) 10K type strain sequencing project: providing services to taxonomists for standard genome sequencing and annotation.</title>
        <authorList>
            <consortium name="The Broad Institute Genomics Platform"/>
            <consortium name="The Broad Institute Genome Sequencing Center for Infectious Disease"/>
            <person name="Wu L."/>
            <person name="Ma J."/>
        </authorList>
    </citation>
    <scope>NUCLEOTIDE SEQUENCE [LARGE SCALE GENOMIC DNA]</scope>
    <source>
        <strain evidence="5">JCM 4738</strain>
    </source>
</reference>